<dbReference type="OrthoDB" id="3508621at2759"/>
<keyword evidence="2" id="KW-1185">Reference proteome</keyword>
<evidence type="ECO:0000313" key="2">
    <source>
        <dbReference type="Proteomes" id="UP000319663"/>
    </source>
</evidence>
<accession>A0A507R0N7</accession>
<proteinExistence type="predicted"/>
<dbReference type="AlphaFoldDB" id="A0A507R0N7"/>
<reference evidence="1 2" key="1">
    <citation type="submission" date="2019-06" db="EMBL/GenBank/DDBJ databases">
        <title>Wine fermentation using esterase from Monascus purpureus.</title>
        <authorList>
            <person name="Geng C."/>
            <person name="Zhang Y."/>
        </authorList>
    </citation>
    <scope>NUCLEOTIDE SEQUENCE [LARGE SCALE GENOMIC DNA]</scope>
    <source>
        <strain evidence="1">HQ1</strain>
    </source>
</reference>
<dbReference type="Proteomes" id="UP000319663">
    <property type="component" value="Unassembled WGS sequence"/>
</dbReference>
<gene>
    <name evidence="1" type="ORF">MPDQ_005007</name>
</gene>
<evidence type="ECO:0000313" key="1">
    <source>
        <dbReference type="EMBL" id="TQB74284.1"/>
    </source>
</evidence>
<sequence>MHPLRRKRMDSPRTERFIEFVQSSSQSSHGEKAAQQIRVQESAQKVAWLLNSPNDHQESPGRHPNVSQDRHEICLAFAEFDEGHLKYLNGKISPSEPQSFWLSRCVPTKTKNWRKESIVHDGIW</sequence>
<organism evidence="1 2">
    <name type="scientific">Monascus purpureus</name>
    <name type="common">Red mold</name>
    <name type="synonym">Monascus anka</name>
    <dbReference type="NCBI Taxonomy" id="5098"/>
    <lineage>
        <taxon>Eukaryota</taxon>
        <taxon>Fungi</taxon>
        <taxon>Dikarya</taxon>
        <taxon>Ascomycota</taxon>
        <taxon>Pezizomycotina</taxon>
        <taxon>Eurotiomycetes</taxon>
        <taxon>Eurotiomycetidae</taxon>
        <taxon>Eurotiales</taxon>
        <taxon>Aspergillaceae</taxon>
        <taxon>Monascus</taxon>
    </lineage>
</organism>
<dbReference type="STRING" id="5098.A0A507R0N7"/>
<comment type="caution">
    <text evidence="1">The sequence shown here is derived from an EMBL/GenBank/DDBJ whole genome shotgun (WGS) entry which is preliminary data.</text>
</comment>
<dbReference type="EMBL" id="VIFY01000033">
    <property type="protein sequence ID" value="TQB74284.1"/>
    <property type="molecule type" value="Genomic_DNA"/>
</dbReference>
<protein>
    <submittedName>
        <fullName evidence="1">Uncharacterized protein</fullName>
    </submittedName>
</protein>
<name>A0A507R0N7_MONPU</name>